<organism evidence="1 2">
    <name type="scientific">Tunturiibacter empetritectus</name>
    <dbReference type="NCBI Taxonomy" id="3069691"/>
    <lineage>
        <taxon>Bacteria</taxon>
        <taxon>Pseudomonadati</taxon>
        <taxon>Acidobacteriota</taxon>
        <taxon>Terriglobia</taxon>
        <taxon>Terriglobales</taxon>
        <taxon>Acidobacteriaceae</taxon>
        <taxon>Tunturiibacter</taxon>
    </lineage>
</organism>
<name>A0A7W8MRQ1_9BACT</name>
<evidence type="ECO:0000313" key="1">
    <source>
        <dbReference type="EMBL" id="MBB5317050.1"/>
    </source>
</evidence>
<dbReference type="AlphaFoldDB" id="A0A7W8MRQ1"/>
<proteinExistence type="predicted"/>
<gene>
    <name evidence="1" type="ORF">HDF09_001719</name>
</gene>
<comment type="caution">
    <text evidence="1">The sequence shown here is derived from an EMBL/GenBank/DDBJ whole genome shotgun (WGS) entry which is preliminary data.</text>
</comment>
<accession>A0A7W8MRQ1</accession>
<evidence type="ECO:0000313" key="2">
    <source>
        <dbReference type="Proteomes" id="UP000568106"/>
    </source>
</evidence>
<protein>
    <submittedName>
        <fullName evidence="1">Uncharacterized protein</fullName>
    </submittedName>
</protein>
<dbReference type="EMBL" id="JACHDY010000002">
    <property type="protein sequence ID" value="MBB5317050.1"/>
    <property type="molecule type" value="Genomic_DNA"/>
</dbReference>
<dbReference type="Proteomes" id="UP000568106">
    <property type="component" value="Unassembled WGS sequence"/>
</dbReference>
<sequence length="45" mass="5211">MLSSMMQLLPFDERFDDSADLVVRGDWNVFFDRLDRNETGEATGL</sequence>
<keyword evidence="2" id="KW-1185">Reference proteome</keyword>
<reference evidence="1" key="1">
    <citation type="submission" date="2020-08" db="EMBL/GenBank/DDBJ databases">
        <title>Genomic Encyclopedia of Type Strains, Phase IV (KMG-V): Genome sequencing to study the core and pangenomes of soil and plant-associated prokaryotes.</title>
        <authorList>
            <person name="Whitman W."/>
        </authorList>
    </citation>
    <scope>NUCLEOTIDE SEQUENCE [LARGE SCALE GENOMIC DNA]</scope>
    <source>
        <strain evidence="1">M8UP27</strain>
    </source>
</reference>